<keyword evidence="7" id="KW-0812">Transmembrane</keyword>
<accession>A0AAV4ASF3</accession>
<evidence type="ECO:0000259" key="8">
    <source>
        <dbReference type="PROSITE" id="PS50950"/>
    </source>
</evidence>
<keyword evidence="7" id="KW-0472">Membrane</keyword>
<keyword evidence="2 5" id="KW-0863">Zinc-finger</keyword>
<evidence type="ECO:0000256" key="5">
    <source>
        <dbReference type="PROSITE-ProRule" id="PRU00309"/>
    </source>
</evidence>
<dbReference type="GO" id="GO:0043565">
    <property type="term" value="F:sequence-specific DNA binding"/>
    <property type="evidence" value="ECO:0007669"/>
    <property type="project" value="InterPro"/>
</dbReference>
<dbReference type="EMBL" id="BLXT01004148">
    <property type="protein sequence ID" value="GFO10252.1"/>
    <property type="molecule type" value="Genomic_DNA"/>
</dbReference>
<dbReference type="PANTHER" id="PTHR46600">
    <property type="entry name" value="THAP DOMAIN-CONTAINING"/>
    <property type="match status" value="1"/>
</dbReference>
<feature type="compositionally biased region" description="Basic and acidic residues" evidence="6">
    <location>
        <begin position="227"/>
        <end position="236"/>
    </location>
</feature>
<dbReference type="Gene3D" id="2.170.300.10">
    <property type="entry name" value="Tie2 ligand-binding domain superfamily"/>
    <property type="match status" value="1"/>
</dbReference>
<dbReference type="PANTHER" id="PTHR46600:SF11">
    <property type="entry name" value="THAP DOMAIN-CONTAINING PROTEIN 10"/>
    <property type="match status" value="1"/>
</dbReference>
<dbReference type="SUPFAM" id="SSF57716">
    <property type="entry name" value="Glucocorticoid receptor-like (DNA-binding domain)"/>
    <property type="match status" value="1"/>
</dbReference>
<evidence type="ECO:0000313" key="10">
    <source>
        <dbReference type="Proteomes" id="UP000735302"/>
    </source>
</evidence>
<dbReference type="Pfam" id="PF05485">
    <property type="entry name" value="THAP"/>
    <property type="match status" value="1"/>
</dbReference>
<keyword evidence="3" id="KW-0862">Zinc</keyword>
<evidence type="ECO:0000313" key="9">
    <source>
        <dbReference type="EMBL" id="GFO10252.1"/>
    </source>
</evidence>
<evidence type="ECO:0000256" key="1">
    <source>
        <dbReference type="ARBA" id="ARBA00022723"/>
    </source>
</evidence>
<keyword evidence="1" id="KW-0479">Metal-binding</keyword>
<dbReference type="AlphaFoldDB" id="A0AAV4ASF3"/>
<protein>
    <recommendedName>
        <fullName evidence="8">THAP-type domain-containing protein</fullName>
    </recommendedName>
</protein>
<feature type="domain" description="THAP-type" evidence="8">
    <location>
        <begin position="1"/>
        <end position="79"/>
    </location>
</feature>
<keyword evidence="4 5" id="KW-0238">DNA-binding</keyword>
<dbReference type="InterPro" id="IPR026516">
    <property type="entry name" value="THAP1/10"/>
</dbReference>
<proteinExistence type="predicted"/>
<dbReference type="SMART" id="SM00980">
    <property type="entry name" value="THAP"/>
    <property type="match status" value="1"/>
</dbReference>
<dbReference type="GO" id="GO:0008270">
    <property type="term" value="F:zinc ion binding"/>
    <property type="evidence" value="ECO:0007669"/>
    <property type="project" value="UniProtKB-KW"/>
</dbReference>
<organism evidence="9 10">
    <name type="scientific">Plakobranchus ocellatus</name>
    <dbReference type="NCBI Taxonomy" id="259542"/>
    <lineage>
        <taxon>Eukaryota</taxon>
        <taxon>Metazoa</taxon>
        <taxon>Spiralia</taxon>
        <taxon>Lophotrochozoa</taxon>
        <taxon>Mollusca</taxon>
        <taxon>Gastropoda</taxon>
        <taxon>Heterobranchia</taxon>
        <taxon>Euthyneura</taxon>
        <taxon>Panpulmonata</taxon>
        <taxon>Sacoglossa</taxon>
        <taxon>Placobranchoidea</taxon>
        <taxon>Plakobranchidae</taxon>
        <taxon>Plakobranchus</taxon>
    </lineage>
</organism>
<dbReference type="PROSITE" id="PS50950">
    <property type="entry name" value="ZF_THAP"/>
    <property type="match status" value="1"/>
</dbReference>
<evidence type="ECO:0000256" key="6">
    <source>
        <dbReference type="SAM" id="MobiDB-lite"/>
    </source>
</evidence>
<sequence>MGRKCCVTGCRSNYDSNDKITVFRLPRDKEERQRWKKAIPRDNIPDHPNTVVCIKHFPEGFETVSVKGSLRSKHLPSTFCNLPKSLIPTPAPLARTTKCRAGSFGPDCRHSCGNCSPAKPECDFATGACLAGCKPGYQEPLCKEQEDDYLKVSWLPMVLIIGILFLFVISHYIWWFFRIREPATKKVRTAVDRSIKPEYLTLTRDNGTTDCRQGWCFNGHSRAKLDNKSTKNKLSEGEPESSGTRMIGILKESSRGSST</sequence>
<keyword evidence="7" id="KW-1133">Transmembrane helix</keyword>
<gene>
    <name evidence="9" type="ORF">PoB_003675700</name>
</gene>
<dbReference type="Proteomes" id="UP000735302">
    <property type="component" value="Unassembled WGS sequence"/>
</dbReference>
<dbReference type="InterPro" id="IPR006612">
    <property type="entry name" value="THAP_Znf"/>
</dbReference>
<feature type="transmembrane region" description="Helical" evidence="7">
    <location>
        <begin position="154"/>
        <end position="177"/>
    </location>
</feature>
<feature type="region of interest" description="Disordered" evidence="6">
    <location>
        <begin position="227"/>
        <end position="259"/>
    </location>
</feature>
<evidence type="ECO:0000256" key="2">
    <source>
        <dbReference type="ARBA" id="ARBA00022771"/>
    </source>
</evidence>
<evidence type="ECO:0000256" key="7">
    <source>
        <dbReference type="SAM" id="Phobius"/>
    </source>
</evidence>
<reference evidence="9 10" key="1">
    <citation type="journal article" date="2021" name="Elife">
        <title>Chloroplast acquisition without the gene transfer in kleptoplastic sea slugs, Plakobranchus ocellatus.</title>
        <authorList>
            <person name="Maeda T."/>
            <person name="Takahashi S."/>
            <person name="Yoshida T."/>
            <person name="Shimamura S."/>
            <person name="Takaki Y."/>
            <person name="Nagai Y."/>
            <person name="Toyoda A."/>
            <person name="Suzuki Y."/>
            <person name="Arimoto A."/>
            <person name="Ishii H."/>
            <person name="Satoh N."/>
            <person name="Nishiyama T."/>
            <person name="Hasebe M."/>
            <person name="Maruyama T."/>
            <person name="Minagawa J."/>
            <person name="Obokata J."/>
            <person name="Shigenobu S."/>
        </authorList>
    </citation>
    <scope>NUCLEOTIDE SEQUENCE [LARGE SCALE GENOMIC DNA]</scope>
</reference>
<keyword evidence="10" id="KW-1185">Reference proteome</keyword>
<name>A0AAV4ASF3_9GAST</name>
<comment type="caution">
    <text evidence="9">The sequence shown here is derived from an EMBL/GenBank/DDBJ whole genome shotgun (WGS) entry which is preliminary data.</text>
</comment>
<evidence type="ECO:0000256" key="4">
    <source>
        <dbReference type="ARBA" id="ARBA00023125"/>
    </source>
</evidence>
<evidence type="ECO:0000256" key="3">
    <source>
        <dbReference type="ARBA" id="ARBA00022833"/>
    </source>
</evidence>